<dbReference type="Pfam" id="PF18044">
    <property type="entry name" value="zf-CCCH_4"/>
    <property type="match status" value="1"/>
</dbReference>
<dbReference type="EnsemblMetazoa" id="SMAR007808-RA">
    <property type="protein sequence ID" value="SMAR007808-PA"/>
    <property type="gene ID" value="SMAR007808"/>
</dbReference>
<name>T1J2L2_STRMM</name>
<organism evidence="7 8">
    <name type="scientific">Strigamia maritima</name>
    <name type="common">European centipede</name>
    <name type="synonym">Geophilus maritimus</name>
    <dbReference type="NCBI Taxonomy" id="126957"/>
    <lineage>
        <taxon>Eukaryota</taxon>
        <taxon>Metazoa</taxon>
        <taxon>Ecdysozoa</taxon>
        <taxon>Arthropoda</taxon>
        <taxon>Myriapoda</taxon>
        <taxon>Chilopoda</taxon>
        <taxon>Pleurostigmophora</taxon>
        <taxon>Geophilomorpha</taxon>
        <taxon>Linotaeniidae</taxon>
        <taxon>Strigamia</taxon>
    </lineage>
</organism>
<dbReference type="OMA" id="NGKRICW"/>
<evidence type="ECO:0000256" key="5">
    <source>
        <dbReference type="SAM" id="MobiDB-lite"/>
    </source>
</evidence>
<reference evidence="7" key="2">
    <citation type="submission" date="2015-02" db="UniProtKB">
        <authorList>
            <consortium name="EnsemblMetazoa"/>
        </authorList>
    </citation>
    <scope>IDENTIFICATION</scope>
</reference>
<feature type="region of interest" description="Disordered" evidence="5">
    <location>
        <begin position="151"/>
        <end position="176"/>
    </location>
</feature>
<dbReference type="eggNOG" id="ENOG502S7MR">
    <property type="taxonomic scope" value="Eukaryota"/>
</dbReference>
<evidence type="ECO:0000259" key="6">
    <source>
        <dbReference type="PROSITE" id="PS50103"/>
    </source>
</evidence>
<dbReference type="Gene3D" id="4.10.1000.10">
    <property type="entry name" value="Zinc finger, CCCH-type"/>
    <property type="match status" value="1"/>
</dbReference>
<dbReference type="PROSITE" id="PS50103">
    <property type="entry name" value="ZF_C3H1"/>
    <property type="match status" value="1"/>
</dbReference>
<keyword evidence="3 4" id="KW-0862">Zinc</keyword>
<evidence type="ECO:0000313" key="7">
    <source>
        <dbReference type="EnsemblMetazoa" id="SMAR007808-PA"/>
    </source>
</evidence>
<keyword evidence="2 4" id="KW-0863">Zinc-finger</keyword>
<feature type="compositionally biased region" description="Polar residues" evidence="5">
    <location>
        <begin position="38"/>
        <end position="52"/>
    </location>
</feature>
<reference evidence="8" key="1">
    <citation type="submission" date="2011-05" db="EMBL/GenBank/DDBJ databases">
        <authorList>
            <person name="Richards S.R."/>
            <person name="Qu J."/>
            <person name="Jiang H."/>
            <person name="Jhangiani S.N."/>
            <person name="Agravi P."/>
            <person name="Goodspeed R."/>
            <person name="Gross S."/>
            <person name="Mandapat C."/>
            <person name="Jackson L."/>
            <person name="Mathew T."/>
            <person name="Pu L."/>
            <person name="Thornton R."/>
            <person name="Saada N."/>
            <person name="Wilczek-Boney K.B."/>
            <person name="Lee S."/>
            <person name="Kovar C."/>
            <person name="Wu Y."/>
            <person name="Scherer S.E."/>
            <person name="Worley K.C."/>
            <person name="Muzny D.M."/>
            <person name="Gibbs R."/>
        </authorList>
    </citation>
    <scope>NUCLEOTIDE SEQUENCE</scope>
    <source>
        <strain evidence="8">Brora</strain>
    </source>
</reference>
<keyword evidence="1 4" id="KW-0479">Metal-binding</keyword>
<dbReference type="EMBL" id="JH431806">
    <property type="status" value="NOT_ANNOTATED_CDS"/>
    <property type="molecule type" value="Genomic_DNA"/>
</dbReference>
<dbReference type="InterPro" id="IPR041367">
    <property type="entry name" value="Znf-CCCH_4"/>
</dbReference>
<evidence type="ECO:0000313" key="8">
    <source>
        <dbReference type="Proteomes" id="UP000014500"/>
    </source>
</evidence>
<dbReference type="GO" id="GO:0008270">
    <property type="term" value="F:zinc ion binding"/>
    <property type="evidence" value="ECO:0007669"/>
    <property type="project" value="UniProtKB-KW"/>
</dbReference>
<feature type="compositionally biased region" description="Low complexity" evidence="5">
    <location>
        <begin position="53"/>
        <end position="67"/>
    </location>
</feature>
<dbReference type="Proteomes" id="UP000014500">
    <property type="component" value="Unassembled WGS sequence"/>
</dbReference>
<dbReference type="InterPro" id="IPR036855">
    <property type="entry name" value="Znf_CCCH_sf"/>
</dbReference>
<dbReference type="HOGENOM" id="CLU_101213_2_0_1"/>
<feature type="region of interest" description="Disordered" evidence="5">
    <location>
        <begin position="1"/>
        <end position="23"/>
    </location>
</feature>
<proteinExistence type="predicted"/>
<dbReference type="InterPro" id="IPR000571">
    <property type="entry name" value="Znf_CCCH"/>
</dbReference>
<feature type="zinc finger region" description="C3H1-type" evidence="4">
    <location>
        <begin position="101"/>
        <end position="128"/>
    </location>
</feature>
<dbReference type="STRING" id="126957.T1J2L2"/>
<feature type="region of interest" description="Disordered" evidence="5">
    <location>
        <begin position="38"/>
        <end position="67"/>
    </location>
</feature>
<dbReference type="SUPFAM" id="SSF90229">
    <property type="entry name" value="CCCH zinc finger"/>
    <property type="match status" value="1"/>
</dbReference>
<accession>T1J2L2</accession>
<evidence type="ECO:0000256" key="2">
    <source>
        <dbReference type="ARBA" id="ARBA00022771"/>
    </source>
</evidence>
<dbReference type="PhylomeDB" id="T1J2L2"/>
<protein>
    <recommendedName>
        <fullName evidence="6">C3H1-type domain-containing protein</fullName>
    </recommendedName>
</protein>
<evidence type="ECO:0000256" key="1">
    <source>
        <dbReference type="ARBA" id="ARBA00022723"/>
    </source>
</evidence>
<evidence type="ECO:0000256" key="3">
    <source>
        <dbReference type="ARBA" id="ARBA00022833"/>
    </source>
</evidence>
<feature type="domain" description="C3H1-type" evidence="6">
    <location>
        <begin position="101"/>
        <end position="128"/>
    </location>
</feature>
<dbReference type="AlphaFoldDB" id="T1J2L2"/>
<sequence>MASLVADYGSSASDSSSDSEDEIEIASLTTKTSISNTSLINPFRSSTTTGAKQTNTSSASSNSQISTSIFSNPFQDEENAKQSILEQHVKMTPNTESQSVINGRQVCWNYRKGRCRFGHNCKYAHDSDLVPKNTNPEKPAAVTVSSPAFIHSQTENDHAKVEKRKRKKPGLSQTLIPSKRVIKAYYKQQQQENLTAK</sequence>
<evidence type="ECO:0000256" key="4">
    <source>
        <dbReference type="PROSITE-ProRule" id="PRU00723"/>
    </source>
</evidence>
<keyword evidence="8" id="KW-1185">Reference proteome</keyword>